<evidence type="ECO:0000313" key="3">
    <source>
        <dbReference type="Proteomes" id="UP000399805"/>
    </source>
</evidence>
<accession>A0A6I8LJC4</accession>
<dbReference type="Pfam" id="PF08242">
    <property type="entry name" value="Methyltransf_12"/>
    <property type="match status" value="1"/>
</dbReference>
<dbReference type="CDD" id="cd02440">
    <property type="entry name" value="AdoMet_MTases"/>
    <property type="match status" value="1"/>
</dbReference>
<dbReference type="AlphaFoldDB" id="A0A6I8LJC4"/>
<name>A0A6I8LJC4_9PSEU</name>
<keyword evidence="3" id="KW-1185">Reference proteome</keyword>
<dbReference type="EMBL" id="CABVGP010000001">
    <property type="protein sequence ID" value="VVJ17664.1"/>
    <property type="molecule type" value="Genomic_DNA"/>
</dbReference>
<sequence length="274" mass="30585">MTDRIAVLSTVKRTVKQFAKSAEDVVQRLLAAAGARQSESRLAADSQAYWAGAGGDRWRANSHWRAAHVFDHDDLWQRIGLDHLAMADRGARMIGFDRPWSRIVDWGCGGGANAVAFAPRAAEYVGVDVSAETLETCEKEVAAVCDTPFTGLRIDVEDPEAVLRRISPPYDLFLCFYVFELIPSPEYGARLLRIAEQLLGSGGAALIQIKYTTGTWRTRPRRRAYRTGLAEMTTYTVPEFWELATACGLTPHSVQLVPRNELDERYAYFLLTKP</sequence>
<feature type="domain" description="Methyltransferase type 12" evidence="1">
    <location>
        <begin position="105"/>
        <end position="203"/>
    </location>
</feature>
<organism evidence="2 3">
    <name type="scientific">Amycolatopsis camponoti</name>
    <dbReference type="NCBI Taxonomy" id="2606593"/>
    <lineage>
        <taxon>Bacteria</taxon>
        <taxon>Bacillati</taxon>
        <taxon>Actinomycetota</taxon>
        <taxon>Actinomycetes</taxon>
        <taxon>Pseudonocardiales</taxon>
        <taxon>Pseudonocardiaceae</taxon>
        <taxon>Amycolatopsis</taxon>
    </lineage>
</organism>
<dbReference type="InterPro" id="IPR013217">
    <property type="entry name" value="Methyltransf_12"/>
</dbReference>
<proteinExistence type="predicted"/>
<dbReference type="SUPFAM" id="SSF53335">
    <property type="entry name" value="S-adenosyl-L-methionine-dependent methyltransferases"/>
    <property type="match status" value="1"/>
</dbReference>
<gene>
    <name evidence="2" type="ORF">AA23TX_02685</name>
</gene>
<evidence type="ECO:0000259" key="1">
    <source>
        <dbReference type="Pfam" id="PF08242"/>
    </source>
</evidence>
<dbReference type="Gene3D" id="3.40.50.150">
    <property type="entry name" value="Vaccinia Virus protein VP39"/>
    <property type="match status" value="1"/>
</dbReference>
<protein>
    <recommendedName>
        <fullName evidence="1">Methyltransferase type 12 domain-containing protein</fullName>
    </recommendedName>
</protein>
<dbReference type="RefSeq" id="WP_155542794.1">
    <property type="nucleotide sequence ID" value="NZ_CABVGP010000001.1"/>
</dbReference>
<dbReference type="Proteomes" id="UP000399805">
    <property type="component" value="Unassembled WGS sequence"/>
</dbReference>
<reference evidence="2 3" key="1">
    <citation type="submission" date="2019-09" db="EMBL/GenBank/DDBJ databases">
        <authorList>
            <person name="Leyn A S."/>
        </authorList>
    </citation>
    <scope>NUCLEOTIDE SEQUENCE [LARGE SCALE GENOMIC DNA]</scope>
    <source>
        <strain evidence="2">AA231_1</strain>
    </source>
</reference>
<dbReference type="InterPro" id="IPR029063">
    <property type="entry name" value="SAM-dependent_MTases_sf"/>
</dbReference>
<evidence type="ECO:0000313" key="2">
    <source>
        <dbReference type="EMBL" id="VVJ17664.1"/>
    </source>
</evidence>
<dbReference type="PANTHER" id="PTHR43861">
    <property type="entry name" value="TRANS-ACONITATE 2-METHYLTRANSFERASE-RELATED"/>
    <property type="match status" value="1"/>
</dbReference>